<dbReference type="AlphaFoldDB" id="I7ME99"/>
<dbReference type="InParanoid" id="I7ME99"/>
<keyword evidence="1" id="KW-1133">Transmembrane helix</keyword>
<evidence type="ECO:0000313" key="3">
    <source>
        <dbReference type="Proteomes" id="UP000009168"/>
    </source>
</evidence>
<proteinExistence type="predicted"/>
<dbReference type="Pfam" id="PF22673">
    <property type="entry name" value="MCP-like_PDC_1"/>
    <property type="match status" value="1"/>
</dbReference>
<name>I7ME99_TETTS</name>
<dbReference type="Proteomes" id="UP000009168">
    <property type="component" value="Unassembled WGS sequence"/>
</dbReference>
<keyword evidence="3" id="KW-1185">Reference proteome</keyword>
<accession>I7ME99</accession>
<protein>
    <submittedName>
        <fullName evidence="2">Transmembrane protein, putative</fullName>
    </submittedName>
</protein>
<dbReference type="RefSeq" id="XP_001016024.2">
    <property type="nucleotide sequence ID" value="XM_001016024.2"/>
</dbReference>
<reference evidence="3" key="1">
    <citation type="journal article" date="2006" name="PLoS Biol.">
        <title>Macronuclear genome sequence of the ciliate Tetrahymena thermophila, a model eukaryote.</title>
        <authorList>
            <person name="Eisen J.A."/>
            <person name="Coyne R.S."/>
            <person name="Wu M."/>
            <person name="Wu D."/>
            <person name="Thiagarajan M."/>
            <person name="Wortman J.R."/>
            <person name="Badger J.H."/>
            <person name="Ren Q."/>
            <person name="Amedeo P."/>
            <person name="Jones K.M."/>
            <person name="Tallon L.J."/>
            <person name="Delcher A.L."/>
            <person name="Salzberg S.L."/>
            <person name="Silva J.C."/>
            <person name="Haas B.J."/>
            <person name="Majoros W.H."/>
            <person name="Farzad M."/>
            <person name="Carlton J.M."/>
            <person name="Smith R.K. Jr."/>
            <person name="Garg J."/>
            <person name="Pearlman R.E."/>
            <person name="Karrer K.M."/>
            <person name="Sun L."/>
            <person name="Manning G."/>
            <person name="Elde N.C."/>
            <person name="Turkewitz A.P."/>
            <person name="Asai D.J."/>
            <person name="Wilkes D.E."/>
            <person name="Wang Y."/>
            <person name="Cai H."/>
            <person name="Collins K."/>
            <person name="Stewart B.A."/>
            <person name="Lee S.R."/>
            <person name="Wilamowska K."/>
            <person name="Weinberg Z."/>
            <person name="Ruzzo W.L."/>
            <person name="Wloga D."/>
            <person name="Gaertig J."/>
            <person name="Frankel J."/>
            <person name="Tsao C.-C."/>
            <person name="Gorovsky M.A."/>
            <person name="Keeling P.J."/>
            <person name="Waller R.F."/>
            <person name="Patron N.J."/>
            <person name="Cherry J.M."/>
            <person name="Stover N.A."/>
            <person name="Krieger C.J."/>
            <person name="del Toro C."/>
            <person name="Ryder H.F."/>
            <person name="Williamson S.C."/>
            <person name="Barbeau R.A."/>
            <person name="Hamilton E.P."/>
            <person name="Orias E."/>
        </authorList>
    </citation>
    <scope>NUCLEOTIDE SEQUENCE [LARGE SCALE GENOMIC DNA]</scope>
    <source>
        <strain evidence="3">SB210</strain>
    </source>
</reference>
<feature type="transmembrane region" description="Helical" evidence="1">
    <location>
        <begin position="391"/>
        <end position="411"/>
    </location>
</feature>
<organism evidence="2 3">
    <name type="scientific">Tetrahymena thermophila (strain SB210)</name>
    <dbReference type="NCBI Taxonomy" id="312017"/>
    <lineage>
        <taxon>Eukaryota</taxon>
        <taxon>Sar</taxon>
        <taxon>Alveolata</taxon>
        <taxon>Ciliophora</taxon>
        <taxon>Intramacronucleata</taxon>
        <taxon>Oligohymenophorea</taxon>
        <taxon>Hymenostomatida</taxon>
        <taxon>Tetrahymenina</taxon>
        <taxon>Tetrahymenidae</taxon>
        <taxon>Tetrahymena</taxon>
    </lineage>
</organism>
<gene>
    <name evidence="2" type="ORF">TTHERM_00275840</name>
</gene>
<evidence type="ECO:0000313" key="2">
    <source>
        <dbReference type="EMBL" id="EAR95779.2"/>
    </source>
</evidence>
<dbReference type="KEGG" id="tet:TTHERM_00275840"/>
<keyword evidence="1 2" id="KW-0812">Transmembrane</keyword>
<dbReference type="EMBL" id="GG662703">
    <property type="protein sequence ID" value="EAR95779.2"/>
    <property type="molecule type" value="Genomic_DNA"/>
</dbReference>
<sequence length="1068" mass="126432">MNYKMVLDALNTWQILSQNEILQQEIQRLQNFVQPNQEILNFGYEYVSVSLKTFDKLLNKLSSGQILINSNYSIIECSYIDNQIFKNCTPEFNQYAANQQYANQWYHIDYTDFNQLSKQEQKFLINNVRLQFFLISLMKNTKYSVYSSALYNTFQSSLFYSIQKTDMTLGSLSDMNCITDKKKFPYDPRCRDWYQGAIKSTDIFYTNPYINLNGKIGLSASIQIQDNIENTFQVVGFDITVENFIQNDFTSKNNDKYSILFDEDQNILYHQYYNTSSKQFLWSDLEYQNITTPKQQQDKANFQQALNQTINSLIYEDQNSYSKNNFFKFNKNDKEYYALILPVEYMKKSFLAHNKSSILFLGRVQNDLTTVINQANIANNSTLIIINMSGIFFIIVLNILAFVIFLIYQYYIIIIPLSALTTFLKEIVKQKEQSQEKLLNQQTKKTKNYNLKTRYGQNDRQTFQQIQIFSSRNNISSSQIASSQGLFFQNLSKESFHINKMKPKKPSENQSNLQVPSRKTFQYEASEYIEPQEIKYNGSMESLISQETSDEEEYSKLDLQNMVPFSLEIEIIKDTFLQLEQILNYTQSTNENTKSQDTQFLQIFKGIQIFKDIKNYFAIQKLYSQLARIYFNQNEYLIALQQFQSSLYYCLLDLGYGDEQMLWDSLNQGVYIQNQEKMYTLSIRYYMIAYCEYQILLKDNQFIQNYLSFQSYPEEQSLLKNSQEHIQKSLNILEKIQKHIQVSNNTQSISYVYLLACQISLLTRDQTTFQKYYQMIDINNQKYLNAESPQLKIQSQREIQSLKETGNLLIQNYAQQQIKLLKVIKLLVYKDQSQELVDNIKNIFQESQFIYPQLFSFCFHILKQKIQQIPEIQKAIEEEQLNVFLKQKYNFIIIIQVELYYSSVDIQKKIVLLQQLYERIQNLDILVTLIILSENQFETIQAQQPIQNARQFSLLMEYLHSKYTALKSKMYFEKASDFLQFQQPFIVLQNCILQSIIQLCSISQKESNNTFTQNIVIIDRLEIKQMQEKEYNILQNLQFFSQDNIIKAGISFTLFTNFVDKQNTIKKY</sequence>
<evidence type="ECO:0000256" key="1">
    <source>
        <dbReference type="SAM" id="Phobius"/>
    </source>
</evidence>
<dbReference type="Gene3D" id="3.30.450.20">
    <property type="entry name" value="PAS domain"/>
    <property type="match status" value="1"/>
</dbReference>
<keyword evidence="1" id="KW-0472">Membrane</keyword>
<dbReference type="GeneID" id="7822683"/>